<comment type="caution">
    <text evidence="4">The sequence shown here is derived from an EMBL/GenBank/DDBJ whole genome shotgun (WGS) entry which is preliminary data.</text>
</comment>
<keyword evidence="2" id="KW-0732">Signal</keyword>
<protein>
    <recommendedName>
        <fullName evidence="3">Thioredoxin domain-containing protein</fullName>
    </recommendedName>
</protein>
<organism evidence="4 5">
    <name type="scientific">Acacia crassicarpa</name>
    <name type="common">northern wattle</name>
    <dbReference type="NCBI Taxonomy" id="499986"/>
    <lineage>
        <taxon>Eukaryota</taxon>
        <taxon>Viridiplantae</taxon>
        <taxon>Streptophyta</taxon>
        <taxon>Embryophyta</taxon>
        <taxon>Tracheophyta</taxon>
        <taxon>Spermatophyta</taxon>
        <taxon>Magnoliopsida</taxon>
        <taxon>eudicotyledons</taxon>
        <taxon>Gunneridae</taxon>
        <taxon>Pentapetalae</taxon>
        <taxon>rosids</taxon>
        <taxon>fabids</taxon>
        <taxon>Fabales</taxon>
        <taxon>Fabaceae</taxon>
        <taxon>Caesalpinioideae</taxon>
        <taxon>mimosoid clade</taxon>
        <taxon>Acacieae</taxon>
        <taxon>Acacia</taxon>
    </lineage>
</organism>
<dbReference type="PANTHER" id="PTHR47126:SF3">
    <property type="entry name" value="5'-ADENYLYLSULFATE REDUCTASE-LIKE 5"/>
    <property type="match status" value="1"/>
</dbReference>
<dbReference type="InterPro" id="IPR036249">
    <property type="entry name" value="Thioredoxin-like_sf"/>
</dbReference>
<sequence length="294" mass="33173">MAASIFLLYMTAFSLLKYASSSPMCHRDSALFLYSLESQCPLSISPNPPLQVDGSYIERVLSRKQRIGYISVLFYASWCPFSQGVLPKLETLSSTFPLVEHLVVEQSSTLPSDFSRYGIHSVPAILLVNQTSMIRYHGPKDLLSLVQFYERNAGFGPIQYFEDDQQNSLISDKNSAIKSLISLSPKEICIREPYLVFSVLFLCLRILLYVLPGIVAHLRAFWVSYVPHLNLQIFGETSQVMGRILQVMDVRRLWTKLRLSKTRSFHQQAKSARVWASSLTSVSLGETSAARTSS</sequence>
<evidence type="ECO:0000256" key="2">
    <source>
        <dbReference type="SAM" id="SignalP"/>
    </source>
</evidence>
<dbReference type="EMBL" id="JAWXYG010000005">
    <property type="protein sequence ID" value="KAK4272323.1"/>
    <property type="molecule type" value="Genomic_DNA"/>
</dbReference>
<evidence type="ECO:0000259" key="3">
    <source>
        <dbReference type="Pfam" id="PF00085"/>
    </source>
</evidence>
<dbReference type="AlphaFoldDB" id="A0AAE1JQC1"/>
<feature type="transmembrane region" description="Helical" evidence="1">
    <location>
        <begin position="194"/>
        <end position="215"/>
    </location>
</feature>
<dbReference type="InterPro" id="IPR044794">
    <property type="entry name" value="APRL5/7"/>
</dbReference>
<keyword evidence="1" id="KW-0472">Membrane</keyword>
<keyword evidence="1" id="KW-0812">Transmembrane</keyword>
<evidence type="ECO:0000313" key="4">
    <source>
        <dbReference type="EMBL" id="KAK4272323.1"/>
    </source>
</evidence>
<gene>
    <name evidence="4" type="ORF">QN277_020895</name>
</gene>
<feature type="chain" id="PRO_5042262588" description="Thioredoxin domain-containing protein" evidence="2">
    <location>
        <begin position="22"/>
        <end position="294"/>
    </location>
</feature>
<dbReference type="Gene3D" id="3.40.30.10">
    <property type="entry name" value="Glutaredoxin"/>
    <property type="match status" value="1"/>
</dbReference>
<evidence type="ECO:0000256" key="1">
    <source>
        <dbReference type="SAM" id="Phobius"/>
    </source>
</evidence>
<dbReference type="Proteomes" id="UP001293593">
    <property type="component" value="Unassembled WGS sequence"/>
</dbReference>
<name>A0AAE1JQC1_9FABA</name>
<dbReference type="Pfam" id="PF00085">
    <property type="entry name" value="Thioredoxin"/>
    <property type="match status" value="1"/>
</dbReference>
<dbReference type="SUPFAM" id="SSF52833">
    <property type="entry name" value="Thioredoxin-like"/>
    <property type="match status" value="1"/>
</dbReference>
<dbReference type="PANTHER" id="PTHR47126">
    <property type="entry name" value="5'-ADENYLYLSULFATE REDUCTASE-LIKE 7"/>
    <property type="match status" value="1"/>
</dbReference>
<feature type="signal peptide" evidence="2">
    <location>
        <begin position="1"/>
        <end position="21"/>
    </location>
</feature>
<keyword evidence="5" id="KW-1185">Reference proteome</keyword>
<keyword evidence="1" id="KW-1133">Transmembrane helix</keyword>
<reference evidence="4" key="1">
    <citation type="submission" date="2023-10" db="EMBL/GenBank/DDBJ databases">
        <title>Chromosome-level genome of the transformable northern wattle, Acacia crassicarpa.</title>
        <authorList>
            <person name="Massaro I."/>
            <person name="Sinha N.R."/>
            <person name="Poethig S."/>
            <person name="Leichty A.R."/>
        </authorList>
    </citation>
    <scope>NUCLEOTIDE SEQUENCE</scope>
    <source>
        <strain evidence="4">Acra3RX</strain>
        <tissue evidence="4">Leaf</tissue>
    </source>
</reference>
<dbReference type="InterPro" id="IPR013766">
    <property type="entry name" value="Thioredoxin_domain"/>
</dbReference>
<feature type="domain" description="Thioredoxin" evidence="3">
    <location>
        <begin position="70"/>
        <end position="148"/>
    </location>
</feature>
<evidence type="ECO:0000313" key="5">
    <source>
        <dbReference type="Proteomes" id="UP001293593"/>
    </source>
</evidence>
<accession>A0AAE1JQC1</accession>
<proteinExistence type="predicted"/>